<dbReference type="GO" id="GO:0004672">
    <property type="term" value="F:protein kinase activity"/>
    <property type="evidence" value="ECO:0007669"/>
    <property type="project" value="InterPro"/>
</dbReference>
<dbReference type="EMBL" id="MU001631">
    <property type="protein sequence ID" value="KAF2488162.1"/>
    <property type="molecule type" value="Genomic_DNA"/>
</dbReference>
<name>A0A6A6Q792_9PEZI</name>
<organism evidence="2 3">
    <name type="scientific">Neohortaea acidophila</name>
    <dbReference type="NCBI Taxonomy" id="245834"/>
    <lineage>
        <taxon>Eukaryota</taxon>
        <taxon>Fungi</taxon>
        <taxon>Dikarya</taxon>
        <taxon>Ascomycota</taxon>
        <taxon>Pezizomycotina</taxon>
        <taxon>Dothideomycetes</taxon>
        <taxon>Dothideomycetidae</taxon>
        <taxon>Mycosphaerellales</taxon>
        <taxon>Teratosphaeriaceae</taxon>
        <taxon>Neohortaea</taxon>
    </lineage>
</organism>
<dbReference type="AlphaFoldDB" id="A0A6A6Q792"/>
<feature type="domain" description="Protein kinase" evidence="1">
    <location>
        <begin position="1"/>
        <end position="235"/>
    </location>
</feature>
<dbReference type="GO" id="GO:0005737">
    <property type="term" value="C:cytoplasm"/>
    <property type="evidence" value="ECO:0007669"/>
    <property type="project" value="TreeGrafter"/>
</dbReference>
<dbReference type="GeneID" id="54471354"/>
<dbReference type="PANTHER" id="PTHR23257">
    <property type="entry name" value="SERINE-THREONINE PROTEIN KINASE"/>
    <property type="match status" value="1"/>
</dbReference>
<dbReference type="PROSITE" id="PS50011">
    <property type="entry name" value="PROTEIN_KINASE_DOM"/>
    <property type="match status" value="1"/>
</dbReference>
<dbReference type="SUPFAM" id="SSF56112">
    <property type="entry name" value="Protein kinase-like (PK-like)"/>
    <property type="match status" value="1"/>
</dbReference>
<protein>
    <submittedName>
        <fullName evidence="2">Kinase-like domain-containing protein</fullName>
    </submittedName>
</protein>
<evidence type="ECO:0000313" key="3">
    <source>
        <dbReference type="Proteomes" id="UP000799767"/>
    </source>
</evidence>
<dbReference type="InterPro" id="IPR000719">
    <property type="entry name" value="Prot_kinase_dom"/>
</dbReference>
<dbReference type="GO" id="GO:0007165">
    <property type="term" value="P:signal transduction"/>
    <property type="evidence" value="ECO:0007669"/>
    <property type="project" value="TreeGrafter"/>
</dbReference>
<dbReference type="InterPro" id="IPR050167">
    <property type="entry name" value="Ser_Thr_protein_kinase"/>
</dbReference>
<dbReference type="PROSITE" id="PS00108">
    <property type="entry name" value="PROTEIN_KINASE_ST"/>
    <property type="match status" value="1"/>
</dbReference>
<dbReference type="InterPro" id="IPR011009">
    <property type="entry name" value="Kinase-like_dom_sf"/>
</dbReference>
<feature type="non-terminal residue" evidence="2">
    <location>
        <position position="235"/>
    </location>
</feature>
<sequence length="235" mass="26640">RGKFIASGVSGFVELTNTGTIVKTPNTGPEYEECRHELFLEAEIYRILGPHPRLIRVLDWDAQREVLTLEYMRRGTLKDFLASLPPHESTRSNYDDQISREQRLRWAVQCAEGLELLHSHGVWHCDFKPKNILLDHEGGIRIVDFGGSSLHNSTPSAHPGSRFAPPSKALEWGLRQDLFSLGSMIYTIMTGAEPYADRGSEEVVELFERQYFPTTTHLLGGEIMRDCWLARVTSA</sequence>
<evidence type="ECO:0000313" key="2">
    <source>
        <dbReference type="EMBL" id="KAF2488162.1"/>
    </source>
</evidence>
<dbReference type="InterPro" id="IPR008271">
    <property type="entry name" value="Ser/Thr_kinase_AS"/>
</dbReference>
<reference evidence="2" key="1">
    <citation type="journal article" date="2020" name="Stud. Mycol.">
        <title>101 Dothideomycetes genomes: a test case for predicting lifestyles and emergence of pathogens.</title>
        <authorList>
            <person name="Haridas S."/>
            <person name="Albert R."/>
            <person name="Binder M."/>
            <person name="Bloem J."/>
            <person name="Labutti K."/>
            <person name="Salamov A."/>
            <person name="Andreopoulos B."/>
            <person name="Baker S."/>
            <person name="Barry K."/>
            <person name="Bills G."/>
            <person name="Bluhm B."/>
            <person name="Cannon C."/>
            <person name="Castanera R."/>
            <person name="Culley D."/>
            <person name="Daum C."/>
            <person name="Ezra D."/>
            <person name="Gonzalez J."/>
            <person name="Henrissat B."/>
            <person name="Kuo A."/>
            <person name="Liang C."/>
            <person name="Lipzen A."/>
            <person name="Lutzoni F."/>
            <person name="Magnuson J."/>
            <person name="Mondo S."/>
            <person name="Nolan M."/>
            <person name="Ohm R."/>
            <person name="Pangilinan J."/>
            <person name="Park H.-J."/>
            <person name="Ramirez L."/>
            <person name="Alfaro M."/>
            <person name="Sun H."/>
            <person name="Tritt A."/>
            <person name="Yoshinaga Y."/>
            <person name="Zwiers L.-H."/>
            <person name="Turgeon B."/>
            <person name="Goodwin S."/>
            <person name="Spatafora J."/>
            <person name="Crous P."/>
            <person name="Grigoriev I."/>
        </authorList>
    </citation>
    <scope>NUCLEOTIDE SEQUENCE</scope>
    <source>
        <strain evidence="2">CBS 113389</strain>
    </source>
</reference>
<dbReference type="Proteomes" id="UP000799767">
    <property type="component" value="Unassembled WGS sequence"/>
</dbReference>
<evidence type="ECO:0000259" key="1">
    <source>
        <dbReference type="PROSITE" id="PS50011"/>
    </source>
</evidence>
<feature type="non-terminal residue" evidence="2">
    <location>
        <position position="1"/>
    </location>
</feature>
<dbReference type="OrthoDB" id="1668230at2759"/>
<proteinExistence type="predicted"/>
<dbReference type="Gene3D" id="1.10.510.10">
    <property type="entry name" value="Transferase(Phosphotransferase) domain 1"/>
    <property type="match status" value="1"/>
</dbReference>
<accession>A0A6A6Q792</accession>
<dbReference type="GO" id="GO:0005524">
    <property type="term" value="F:ATP binding"/>
    <property type="evidence" value="ECO:0007669"/>
    <property type="project" value="InterPro"/>
</dbReference>
<dbReference type="Pfam" id="PF00069">
    <property type="entry name" value="Pkinase"/>
    <property type="match status" value="1"/>
</dbReference>
<dbReference type="RefSeq" id="XP_033594731.1">
    <property type="nucleotide sequence ID" value="XM_033730352.1"/>
</dbReference>
<keyword evidence="3" id="KW-1185">Reference proteome</keyword>
<gene>
    <name evidence="2" type="ORF">BDY17DRAFT_239995</name>
</gene>
<keyword evidence="2" id="KW-0808">Transferase</keyword>
<keyword evidence="2" id="KW-0418">Kinase</keyword>